<keyword evidence="4" id="KW-0812">Transmembrane</keyword>
<proteinExistence type="inferred from homology"/>
<dbReference type="SUPFAM" id="SSF53448">
    <property type="entry name" value="Nucleotide-diphospho-sugar transferases"/>
    <property type="match status" value="1"/>
</dbReference>
<protein>
    <submittedName>
        <fullName evidence="6">Glycosyl transferase, family 2</fullName>
    </submittedName>
</protein>
<evidence type="ECO:0000256" key="2">
    <source>
        <dbReference type="ARBA" id="ARBA00022676"/>
    </source>
</evidence>
<dbReference type="PANTHER" id="PTHR43630:SF1">
    <property type="entry name" value="POLY-BETA-1,6-N-ACETYL-D-GLUCOSAMINE SYNTHASE"/>
    <property type="match status" value="1"/>
</dbReference>
<gene>
    <name evidence="6" type="ORF">ALPR1_05470</name>
</gene>
<evidence type="ECO:0000256" key="4">
    <source>
        <dbReference type="SAM" id="Phobius"/>
    </source>
</evidence>
<evidence type="ECO:0000313" key="6">
    <source>
        <dbReference type="EMBL" id="EAZ80346.1"/>
    </source>
</evidence>
<feature type="transmembrane region" description="Helical" evidence="4">
    <location>
        <begin position="6"/>
        <end position="28"/>
    </location>
</feature>
<feature type="transmembrane region" description="Helical" evidence="4">
    <location>
        <begin position="309"/>
        <end position="328"/>
    </location>
</feature>
<accession>A3HYL0</accession>
<keyword evidence="2" id="KW-0328">Glycosyltransferase</keyword>
<dbReference type="eggNOG" id="COG1215">
    <property type="taxonomic scope" value="Bacteria"/>
</dbReference>
<dbReference type="Gene3D" id="3.90.550.10">
    <property type="entry name" value="Spore Coat Polysaccharide Biosynthesis Protein SpsA, Chain A"/>
    <property type="match status" value="1"/>
</dbReference>
<evidence type="ECO:0000313" key="7">
    <source>
        <dbReference type="Proteomes" id="UP000003919"/>
    </source>
</evidence>
<comment type="similarity">
    <text evidence="1">Belongs to the glycosyltransferase 2 family.</text>
</comment>
<keyword evidence="3 6" id="KW-0808">Transferase</keyword>
<dbReference type="Proteomes" id="UP000003919">
    <property type="component" value="Chromosome"/>
</dbReference>
<dbReference type="HOGENOM" id="CLU_055604_1_1_10"/>
<dbReference type="CDD" id="cd04192">
    <property type="entry name" value="GT_2_like_e"/>
    <property type="match status" value="1"/>
</dbReference>
<dbReference type="STRING" id="388413.ALPR1_05470"/>
<keyword evidence="4" id="KW-1133">Transmembrane helix</keyword>
<dbReference type="GO" id="GO:0016757">
    <property type="term" value="F:glycosyltransferase activity"/>
    <property type="evidence" value="ECO:0007669"/>
    <property type="project" value="UniProtKB-KW"/>
</dbReference>
<evidence type="ECO:0000259" key="5">
    <source>
        <dbReference type="Pfam" id="PF00535"/>
    </source>
</evidence>
<keyword evidence="7" id="KW-1185">Reference proteome</keyword>
<name>A3HYL0_9BACT</name>
<feature type="transmembrane region" description="Helical" evidence="4">
    <location>
        <begin position="280"/>
        <end position="303"/>
    </location>
</feature>
<reference evidence="6 7" key="1">
    <citation type="journal article" date="2011" name="J. Bacteriol.">
        <title>Complete genome sequence of Algoriphagus sp. PR1, bacterial prey of a colony-forming choanoflagellate.</title>
        <authorList>
            <person name="Alegado R.A."/>
            <person name="Ferriera S."/>
            <person name="Nusbaum C."/>
            <person name="Young S.K."/>
            <person name="Zeng Q."/>
            <person name="Imamovic A."/>
            <person name="Fairclough S.R."/>
            <person name="King N."/>
        </authorList>
    </citation>
    <scope>NUCLEOTIDE SEQUENCE [LARGE SCALE GENOMIC DNA]</scope>
    <source>
        <strain evidence="6 7">PR1</strain>
    </source>
</reference>
<sequence>MEDSDTTIIFFAIILAGLLPVQYVILLLRAKLFWVNFSSATPKVLPKVSVLISSRNEEKTLPSLLASLEKLQYPQEKIEFLLADDESTDQTNMILEKWCAQEGNRQLFVLDTQTVRKAHLNGKANALAWMGEKAQGDYLFFTDSDCQVNPNWILEGVQSMGKNTGVLNGVTEVVPQSLLGEFQKLDWWNTLGIIKIVSDWGGHTTGLGNNMVISREAYLTSGGFPGIPPTLTEDLEIARLIKDSGYEVHQQVSPNMLVFTKEENSWKGLLSQRTRWMKGVLTLPLGWKLALGTHLLFFIAITYLFVQNIAFGLSIWVVKILLQSLFLIQVSKRAGRRLFWAWLLLYDFYYLLASTLTILYYFWPSKITWKSRQYP</sequence>
<feature type="transmembrane region" description="Helical" evidence="4">
    <location>
        <begin position="340"/>
        <end position="363"/>
    </location>
</feature>
<evidence type="ECO:0000256" key="1">
    <source>
        <dbReference type="ARBA" id="ARBA00006739"/>
    </source>
</evidence>
<organism evidence="6 7">
    <name type="scientific">Algoriphagus machipongonensis</name>
    <dbReference type="NCBI Taxonomy" id="388413"/>
    <lineage>
        <taxon>Bacteria</taxon>
        <taxon>Pseudomonadati</taxon>
        <taxon>Bacteroidota</taxon>
        <taxon>Cytophagia</taxon>
        <taxon>Cytophagales</taxon>
        <taxon>Cyclobacteriaceae</taxon>
        <taxon>Algoriphagus</taxon>
    </lineage>
</organism>
<feature type="domain" description="Glycosyltransferase 2-like" evidence="5">
    <location>
        <begin position="49"/>
        <end position="218"/>
    </location>
</feature>
<dbReference type="EMBL" id="CM001023">
    <property type="protein sequence ID" value="EAZ80346.1"/>
    <property type="molecule type" value="Genomic_DNA"/>
</dbReference>
<evidence type="ECO:0000256" key="3">
    <source>
        <dbReference type="ARBA" id="ARBA00022679"/>
    </source>
</evidence>
<dbReference type="AlphaFoldDB" id="A3HYL0"/>
<dbReference type="EMBL" id="AAXU02000001">
    <property type="protein sequence ID" value="EAZ80346.1"/>
    <property type="molecule type" value="Genomic_DNA"/>
</dbReference>
<dbReference type="InterPro" id="IPR001173">
    <property type="entry name" value="Glyco_trans_2-like"/>
</dbReference>
<dbReference type="PANTHER" id="PTHR43630">
    <property type="entry name" value="POLY-BETA-1,6-N-ACETYL-D-GLUCOSAMINE SYNTHASE"/>
    <property type="match status" value="1"/>
</dbReference>
<dbReference type="InterPro" id="IPR029044">
    <property type="entry name" value="Nucleotide-diphossugar_trans"/>
</dbReference>
<comment type="caution">
    <text evidence="6">The sequence shown here is derived from an EMBL/GenBank/DDBJ whole genome shotgun (WGS) entry which is preliminary data.</text>
</comment>
<keyword evidence="4" id="KW-0472">Membrane</keyword>
<dbReference type="Pfam" id="PF00535">
    <property type="entry name" value="Glycos_transf_2"/>
    <property type="match status" value="1"/>
</dbReference>